<organism evidence="3 4">
    <name type="scientific">Chryseobacterium gotjawalense</name>
    <dbReference type="NCBI Taxonomy" id="3042315"/>
    <lineage>
        <taxon>Bacteria</taxon>
        <taxon>Pseudomonadati</taxon>
        <taxon>Bacteroidota</taxon>
        <taxon>Flavobacteriia</taxon>
        <taxon>Flavobacteriales</taxon>
        <taxon>Weeksellaceae</taxon>
        <taxon>Chryseobacterium group</taxon>
        <taxon>Chryseobacterium</taxon>
    </lineage>
</organism>
<keyword evidence="4" id="KW-1185">Reference proteome</keyword>
<dbReference type="Pfam" id="PF18962">
    <property type="entry name" value="Por_Secre_tail"/>
    <property type="match status" value="1"/>
</dbReference>
<dbReference type="NCBIfam" id="TIGR04183">
    <property type="entry name" value="Por_Secre_tail"/>
    <property type="match status" value="1"/>
</dbReference>
<protein>
    <submittedName>
        <fullName evidence="3">T9SS type A sorting domain-containing protein</fullName>
    </submittedName>
</protein>
<dbReference type="RefSeq" id="WP_282904521.1">
    <property type="nucleotide sequence ID" value="NZ_CP124855.1"/>
</dbReference>
<evidence type="ECO:0000313" key="3">
    <source>
        <dbReference type="EMBL" id="WHF51151.1"/>
    </source>
</evidence>
<reference evidence="3 4" key="1">
    <citation type="submission" date="2023-05" db="EMBL/GenBank/DDBJ databases">
        <title>Genomic insight into Chryseobacterium sp. wdc7 isolated forest soil (Gotjawal).</title>
        <authorList>
            <person name="Park S.-J."/>
        </authorList>
    </citation>
    <scope>NUCLEOTIDE SEQUENCE [LARGE SCALE GENOMIC DNA]</scope>
    <source>
        <strain evidence="4">wdc7</strain>
    </source>
</reference>
<evidence type="ECO:0000313" key="4">
    <source>
        <dbReference type="Proteomes" id="UP001241656"/>
    </source>
</evidence>
<name>A0ABY8RBD2_9FLAO</name>
<keyword evidence="1" id="KW-0732">Signal</keyword>
<dbReference type="Proteomes" id="UP001241656">
    <property type="component" value="Chromosome"/>
</dbReference>
<feature type="domain" description="Secretion system C-terminal sorting" evidence="2">
    <location>
        <begin position="1"/>
        <end position="76"/>
    </location>
</feature>
<gene>
    <name evidence="3" type="ORF">QGN23_12030</name>
</gene>
<dbReference type="InterPro" id="IPR026444">
    <property type="entry name" value="Secre_tail"/>
</dbReference>
<proteinExistence type="predicted"/>
<sequence>MYPNPAKSQIFIKDETKNLKNITVEISDAVGRNLKNPRVQNLSSTEISVDVDGLLPQSYIIKVYENKTLILTQKIIKE</sequence>
<evidence type="ECO:0000256" key="1">
    <source>
        <dbReference type="ARBA" id="ARBA00022729"/>
    </source>
</evidence>
<dbReference type="EMBL" id="CP124855">
    <property type="protein sequence ID" value="WHF51151.1"/>
    <property type="molecule type" value="Genomic_DNA"/>
</dbReference>
<evidence type="ECO:0000259" key="2">
    <source>
        <dbReference type="Pfam" id="PF18962"/>
    </source>
</evidence>
<accession>A0ABY8RBD2</accession>